<gene>
    <name evidence="2" type="ORF">JFP838_pA0484</name>
</gene>
<keyword evidence="1" id="KW-1133">Transmembrane helix</keyword>
<proteinExistence type="predicted"/>
<evidence type="ECO:0000256" key="1">
    <source>
        <dbReference type="SAM" id="Phobius"/>
    </source>
</evidence>
<dbReference type="PATRIC" id="fig|1502.177.peg.3696"/>
<dbReference type="EMBL" id="CP013615">
    <property type="protein sequence ID" value="AMN31400.1"/>
    <property type="molecule type" value="Genomic_DNA"/>
</dbReference>
<evidence type="ECO:0000313" key="2">
    <source>
        <dbReference type="EMBL" id="AMN31400.1"/>
    </source>
</evidence>
<keyword evidence="1" id="KW-0472">Membrane</keyword>
<reference evidence="2 3" key="1">
    <citation type="journal article" date="2016" name="PLoS ONE">
        <title>Plasmid Characterization and Chromosome Analysis of Two netF+ Clostridium perfringens Isolates Associated with Foal and Canine Necrotizing Enteritis.</title>
        <authorList>
            <person name="Mehdizadeh Gohari I."/>
            <person name="Kropinski A.M."/>
            <person name="Weese S.J."/>
            <person name="Parreira V.R."/>
            <person name="Whitehead A.E."/>
            <person name="Boerlin P."/>
            <person name="Prescott J.F."/>
        </authorList>
    </citation>
    <scope>NUCLEOTIDE SEQUENCE [LARGE SCALE GENOMIC DNA]</scope>
    <source>
        <strain evidence="2 3">JP838</strain>
        <plasmid evidence="3">Plasmid pJFP838A</plasmid>
    </source>
</reference>
<sequence length="302" mass="33813">MDKKIKYIIVALVSLGVLGVVGTSYFAFKSKNKTKNNSEIVNTLPDDKKSTIQERVDYSDIKNKDGNSIKKEEKGSMVNSDVAIYENNKLILGNGDKEYPNDKAKKLLGQLKLYASNIEYDKIINAVRPYINDYRFSLGDNQEIATMYNDASLMLSIKLASDSAKGTIAKAMRNVEMKAVGSLMLPELSREELIIDQNSLTPIISGKPVIVSNEVINLNDKSKIKEEDKEKVEDIIENCDKLLSLHKLTLNLDKKNKVSAYMVCNLDGTVDIYGFYALNGAKTPYQTVAYWKEINKKIAEVS</sequence>
<evidence type="ECO:0000313" key="3">
    <source>
        <dbReference type="Proteomes" id="UP000070260"/>
    </source>
</evidence>
<accession>A0A140GS91</accession>
<keyword evidence="1" id="KW-0812">Transmembrane</keyword>
<protein>
    <submittedName>
        <fullName evidence="2">Uncharacterized protein</fullName>
    </submittedName>
</protein>
<dbReference type="Proteomes" id="UP000070260">
    <property type="component" value="Plasmid pJFP838A"/>
</dbReference>
<geneLocation type="plasmid" evidence="2 3">
    <name>pJFP838A</name>
</geneLocation>
<dbReference type="RefSeq" id="WP_061429970.1">
    <property type="nucleotide sequence ID" value="NZ_CATNZX010000001.1"/>
</dbReference>
<dbReference type="AlphaFoldDB" id="A0A140GS91"/>
<name>A0A140GS91_CLOPF</name>
<feature type="transmembrane region" description="Helical" evidence="1">
    <location>
        <begin position="7"/>
        <end position="28"/>
    </location>
</feature>
<keyword evidence="2" id="KW-0614">Plasmid</keyword>
<organism evidence="2 3">
    <name type="scientific">Clostridium perfringens</name>
    <dbReference type="NCBI Taxonomy" id="1502"/>
    <lineage>
        <taxon>Bacteria</taxon>
        <taxon>Bacillati</taxon>
        <taxon>Bacillota</taxon>
        <taxon>Clostridia</taxon>
        <taxon>Eubacteriales</taxon>
        <taxon>Clostridiaceae</taxon>
        <taxon>Clostridium</taxon>
    </lineage>
</organism>